<protein>
    <submittedName>
        <fullName evidence="1">Protein CapI</fullName>
    </submittedName>
</protein>
<dbReference type="AlphaFoldDB" id="A0A6G2DGS2"/>
<organism evidence="1 2">
    <name type="scientific">Streptococcus pneumoniae</name>
    <dbReference type="NCBI Taxonomy" id="1313"/>
    <lineage>
        <taxon>Bacteria</taxon>
        <taxon>Bacillati</taxon>
        <taxon>Bacillota</taxon>
        <taxon>Bacilli</taxon>
        <taxon>Lactobacillales</taxon>
        <taxon>Streptococcaceae</taxon>
        <taxon>Streptococcus</taxon>
    </lineage>
</organism>
<evidence type="ECO:0000313" key="1">
    <source>
        <dbReference type="EMBL" id="MTV75502.1"/>
    </source>
</evidence>
<dbReference type="PRINTS" id="PR01713">
    <property type="entry name" value="NUCEPIMERASE"/>
</dbReference>
<sequence length="86" mass="9572">YIDDIVEGIVRVMQSAPKKLVGSDNLPLAPYKVYNIGNSKPENLLDFVDVLQQELIKAGVLPENYDFDSHKKLVPMQPGDVPVTYA</sequence>
<accession>A0A6G2DGS2</accession>
<gene>
    <name evidence="1" type="ORF">GM540_16330</name>
</gene>
<reference evidence="1 2" key="1">
    <citation type="submission" date="2019-11" db="EMBL/GenBank/DDBJ databases">
        <title>Growth characteristics of pneumococcus vary with the chemical composition of the capsule and with environmental conditions.</title>
        <authorList>
            <person name="Tothpal A."/>
            <person name="Desobry K."/>
            <person name="Joshi S."/>
            <person name="Wyllie A.L."/>
            <person name="Weinberger D.M."/>
        </authorList>
    </citation>
    <scope>NUCLEOTIDE SEQUENCE [LARGE SCALE GENOMIC DNA]</scope>
    <source>
        <strain evidence="2">pnumococcus19F</strain>
    </source>
</reference>
<comment type="caution">
    <text evidence="1">The sequence shown here is derived from an EMBL/GenBank/DDBJ whole genome shotgun (WGS) entry which is preliminary data.</text>
</comment>
<feature type="non-terminal residue" evidence="1">
    <location>
        <position position="1"/>
    </location>
</feature>
<dbReference type="Gene3D" id="3.40.50.720">
    <property type="entry name" value="NAD(P)-binding Rossmann-like Domain"/>
    <property type="match status" value="1"/>
</dbReference>
<evidence type="ECO:0000313" key="2">
    <source>
        <dbReference type="Proteomes" id="UP000483094"/>
    </source>
</evidence>
<dbReference type="EMBL" id="WNHQ01002244">
    <property type="protein sequence ID" value="MTV75502.1"/>
    <property type="molecule type" value="Genomic_DNA"/>
</dbReference>
<name>A0A6G2DGS2_STREE</name>
<proteinExistence type="predicted"/>
<dbReference type="Proteomes" id="UP000483094">
    <property type="component" value="Unassembled WGS sequence"/>
</dbReference>
<feature type="non-terminal residue" evidence="1">
    <location>
        <position position="86"/>
    </location>
</feature>